<keyword evidence="1" id="KW-1185">Reference proteome</keyword>
<evidence type="ECO:0000313" key="2">
    <source>
        <dbReference type="WBParaSite" id="nRc.2.0.1.t14673-RA"/>
    </source>
</evidence>
<evidence type="ECO:0000313" key="1">
    <source>
        <dbReference type="Proteomes" id="UP000887565"/>
    </source>
</evidence>
<dbReference type="WBParaSite" id="nRc.2.0.1.t14673-RA">
    <property type="protein sequence ID" value="nRc.2.0.1.t14673-RA"/>
    <property type="gene ID" value="nRc.2.0.1.g14673"/>
</dbReference>
<protein>
    <submittedName>
        <fullName evidence="2">Uncharacterized protein</fullName>
    </submittedName>
</protein>
<proteinExistence type="predicted"/>
<dbReference type="Proteomes" id="UP000887565">
    <property type="component" value="Unplaced"/>
</dbReference>
<reference evidence="2" key="1">
    <citation type="submission" date="2022-11" db="UniProtKB">
        <authorList>
            <consortium name="WormBaseParasite"/>
        </authorList>
    </citation>
    <scope>IDENTIFICATION</scope>
</reference>
<organism evidence="1 2">
    <name type="scientific">Romanomermis culicivorax</name>
    <name type="common">Nematode worm</name>
    <dbReference type="NCBI Taxonomy" id="13658"/>
    <lineage>
        <taxon>Eukaryota</taxon>
        <taxon>Metazoa</taxon>
        <taxon>Ecdysozoa</taxon>
        <taxon>Nematoda</taxon>
        <taxon>Enoplea</taxon>
        <taxon>Dorylaimia</taxon>
        <taxon>Mermithida</taxon>
        <taxon>Mermithoidea</taxon>
        <taxon>Mermithidae</taxon>
        <taxon>Romanomermis</taxon>
    </lineage>
</organism>
<sequence>MREFDATCSFTVGEVHATERLPGHRQKMINIVAEVIKVDTILQGIDRPLMGQAKDQHCT</sequence>
<accession>A0A915IMJ0</accession>
<name>A0A915IMJ0_ROMCU</name>
<dbReference type="AlphaFoldDB" id="A0A915IMJ0"/>